<evidence type="ECO:0000313" key="5">
    <source>
        <dbReference type="Proteomes" id="UP000006039"/>
    </source>
</evidence>
<dbReference type="HOGENOM" id="CLU_1960023_0_0_1"/>
<dbReference type="Proteomes" id="UP000006039">
    <property type="component" value="Unassembled WGS sequence"/>
</dbReference>
<organism evidence="3">
    <name type="scientific">Gaeumannomyces tritici (strain R3-111a-1)</name>
    <name type="common">Wheat and barley take-all root rot fungus</name>
    <name type="synonym">Gaeumannomyces graminis var. tritici</name>
    <dbReference type="NCBI Taxonomy" id="644352"/>
    <lineage>
        <taxon>Eukaryota</taxon>
        <taxon>Fungi</taxon>
        <taxon>Dikarya</taxon>
        <taxon>Ascomycota</taxon>
        <taxon>Pezizomycotina</taxon>
        <taxon>Sordariomycetes</taxon>
        <taxon>Sordariomycetidae</taxon>
        <taxon>Magnaporthales</taxon>
        <taxon>Magnaporthaceae</taxon>
        <taxon>Gaeumannomyces</taxon>
    </lineage>
</organism>
<feature type="chain" id="PRO_5015095091" evidence="2">
    <location>
        <begin position="20"/>
        <end position="130"/>
    </location>
</feature>
<keyword evidence="5" id="KW-1185">Reference proteome</keyword>
<keyword evidence="2" id="KW-0732">Signal</keyword>
<evidence type="ECO:0000313" key="4">
    <source>
        <dbReference type="EnsemblFungi" id="EJT72860"/>
    </source>
</evidence>
<reference evidence="4" key="5">
    <citation type="submission" date="2018-04" db="UniProtKB">
        <authorList>
            <consortium name="EnsemblFungi"/>
        </authorList>
    </citation>
    <scope>IDENTIFICATION</scope>
    <source>
        <strain evidence="4">R3-111a-1</strain>
    </source>
</reference>
<feature type="signal peptide" evidence="2">
    <location>
        <begin position="1"/>
        <end position="19"/>
    </location>
</feature>
<sequence length="130" mass="13736">MKLSIFALGVATLATGTSAVGLGGNPFSDFARIRANPHRVPLHTRDGDGAGARDVRARSPTVKNNYGFGRDVARLMSEVNRAGNGHPVFPDAPAVSRRSRRGLHERRVATRDEGAPDVAVIVPDIAGSDV</sequence>
<accession>J3P877</accession>
<dbReference type="VEuPathDB" id="FungiDB:GGTG_09712"/>
<proteinExistence type="predicted"/>
<dbReference type="OrthoDB" id="10441723at2759"/>
<feature type="region of interest" description="Disordered" evidence="1">
    <location>
        <begin position="82"/>
        <end position="101"/>
    </location>
</feature>
<reference evidence="3" key="2">
    <citation type="submission" date="2010-07" db="EMBL/GenBank/DDBJ databases">
        <authorList>
            <consortium name="The Broad Institute Genome Sequencing Platform"/>
            <consortium name="Broad Institute Genome Sequencing Center for Infectious Disease"/>
            <person name="Ma L.-J."/>
            <person name="Dead R."/>
            <person name="Young S."/>
            <person name="Zeng Q."/>
            <person name="Koehrsen M."/>
            <person name="Alvarado L."/>
            <person name="Berlin A."/>
            <person name="Chapman S.B."/>
            <person name="Chen Z."/>
            <person name="Freedman E."/>
            <person name="Gellesch M."/>
            <person name="Goldberg J."/>
            <person name="Griggs A."/>
            <person name="Gujja S."/>
            <person name="Heilman E.R."/>
            <person name="Heiman D."/>
            <person name="Hepburn T."/>
            <person name="Howarth C."/>
            <person name="Jen D."/>
            <person name="Larson L."/>
            <person name="Mehta T."/>
            <person name="Neiman D."/>
            <person name="Pearson M."/>
            <person name="Roberts A."/>
            <person name="Saif S."/>
            <person name="Shea T."/>
            <person name="Shenoy N."/>
            <person name="Sisk P."/>
            <person name="Stolte C."/>
            <person name="Sykes S."/>
            <person name="Walk T."/>
            <person name="White J."/>
            <person name="Yandava C."/>
            <person name="Haas B."/>
            <person name="Nusbaum C."/>
            <person name="Birren B."/>
        </authorList>
    </citation>
    <scope>NUCLEOTIDE SEQUENCE</scope>
    <source>
        <strain evidence="3">R3-111a-1</strain>
    </source>
</reference>
<reference evidence="4" key="4">
    <citation type="journal article" date="2015" name="G3 (Bethesda)">
        <title>Genome sequences of three phytopathogenic species of the Magnaporthaceae family of fungi.</title>
        <authorList>
            <person name="Okagaki L.H."/>
            <person name="Nunes C.C."/>
            <person name="Sailsbery J."/>
            <person name="Clay B."/>
            <person name="Brown D."/>
            <person name="John T."/>
            <person name="Oh Y."/>
            <person name="Young N."/>
            <person name="Fitzgerald M."/>
            <person name="Haas B.J."/>
            <person name="Zeng Q."/>
            <person name="Young S."/>
            <person name="Adiconis X."/>
            <person name="Fan L."/>
            <person name="Levin J.Z."/>
            <person name="Mitchell T.K."/>
            <person name="Okubara P.A."/>
            <person name="Farman M.L."/>
            <person name="Kohn L.M."/>
            <person name="Birren B."/>
            <person name="Ma L.-J."/>
            <person name="Dean R.A."/>
        </authorList>
    </citation>
    <scope>NUCLEOTIDE SEQUENCE</scope>
    <source>
        <strain evidence="4">R3-111a-1</strain>
    </source>
</reference>
<gene>
    <name evidence="4" type="primary">20350170</name>
    <name evidence="3" type="ORF">GGTG_09712</name>
</gene>
<dbReference type="eggNOG" id="ENOG502REQH">
    <property type="taxonomic scope" value="Eukaryota"/>
</dbReference>
<name>J3P877_GAET3</name>
<evidence type="ECO:0000256" key="1">
    <source>
        <dbReference type="SAM" id="MobiDB-lite"/>
    </source>
</evidence>
<dbReference type="GeneID" id="20350170"/>
<dbReference type="RefSeq" id="XP_009225834.1">
    <property type="nucleotide sequence ID" value="XM_009227570.1"/>
</dbReference>
<dbReference type="EnsemblFungi" id="EJT72860">
    <property type="protein sequence ID" value="EJT72860"/>
    <property type="gene ID" value="GGTG_09712"/>
</dbReference>
<dbReference type="AlphaFoldDB" id="J3P877"/>
<reference evidence="5" key="1">
    <citation type="submission" date="2010-07" db="EMBL/GenBank/DDBJ databases">
        <title>The genome sequence of Gaeumannomyces graminis var. tritici strain R3-111a-1.</title>
        <authorList>
            <consortium name="The Broad Institute Genome Sequencing Platform"/>
            <person name="Ma L.-J."/>
            <person name="Dead R."/>
            <person name="Young S."/>
            <person name="Zeng Q."/>
            <person name="Koehrsen M."/>
            <person name="Alvarado L."/>
            <person name="Berlin A."/>
            <person name="Chapman S.B."/>
            <person name="Chen Z."/>
            <person name="Freedman E."/>
            <person name="Gellesch M."/>
            <person name="Goldberg J."/>
            <person name="Griggs A."/>
            <person name="Gujja S."/>
            <person name="Heilman E.R."/>
            <person name="Heiman D."/>
            <person name="Hepburn T."/>
            <person name="Howarth C."/>
            <person name="Jen D."/>
            <person name="Larson L."/>
            <person name="Mehta T."/>
            <person name="Neiman D."/>
            <person name="Pearson M."/>
            <person name="Roberts A."/>
            <person name="Saif S."/>
            <person name="Shea T."/>
            <person name="Shenoy N."/>
            <person name="Sisk P."/>
            <person name="Stolte C."/>
            <person name="Sykes S."/>
            <person name="Walk T."/>
            <person name="White J."/>
            <person name="Yandava C."/>
            <person name="Haas B."/>
            <person name="Nusbaum C."/>
            <person name="Birren B."/>
        </authorList>
    </citation>
    <scope>NUCLEOTIDE SEQUENCE [LARGE SCALE GENOMIC DNA]</scope>
    <source>
        <strain evidence="5">R3-111a-1</strain>
    </source>
</reference>
<protein>
    <submittedName>
        <fullName evidence="3 4">Uncharacterized protein</fullName>
    </submittedName>
</protein>
<reference evidence="3" key="3">
    <citation type="submission" date="2010-09" db="EMBL/GenBank/DDBJ databases">
        <title>Annotation of Gaeumannomyces graminis var. tritici R3-111a-1.</title>
        <authorList>
            <consortium name="The Broad Institute Genome Sequencing Platform"/>
            <person name="Ma L.-J."/>
            <person name="Dead R."/>
            <person name="Young S.K."/>
            <person name="Zeng Q."/>
            <person name="Gargeya S."/>
            <person name="Fitzgerald M."/>
            <person name="Haas B."/>
            <person name="Abouelleil A."/>
            <person name="Alvarado L."/>
            <person name="Arachchi H.M."/>
            <person name="Berlin A."/>
            <person name="Brown A."/>
            <person name="Chapman S.B."/>
            <person name="Chen Z."/>
            <person name="Dunbar C."/>
            <person name="Freedman E."/>
            <person name="Gearin G."/>
            <person name="Gellesch M."/>
            <person name="Goldberg J."/>
            <person name="Griggs A."/>
            <person name="Gujja S."/>
            <person name="Heiman D."/>
            <person name="Howarth C."/>
            <person name="Larson L."/>
            <person name="Lui A."/>
            <person name="MacDonald P.J.P."/>
            <person name="Mehta T."/>
            <person name="Montmayeur A."/>
            <person name="Murphy C."/>
            <person name="Neiman D."/>
            <person name="Pearson M."/>
            <person name="Priest M."/>
            <person name="Roberts A."/>
            <person name="Saif S."/>
            <person name="Shea T."/>
            <person name="Shenoy N."/>
            <person name="Sisk P."/>
            <person name="Stolte C."/>
            <person name="Sykes S."/>
            <person name="Yandava C."/>
            <person name="Wortman J."/>
            <person name="Nusbaum C."/>
            <person name="Birren B."/>
        </authorList>
    </citation>
    <scope>NUCLEOTIDE SEQUENCE</scope>
    <source>
        <strain evidence="3">R3-111a-1</strain>
    </source>
</reference>
<evidence type="ECO:0000256" key="2">
    <source>
        <dbReference type="SAM" id="SignalP"/>
    </source>
</evidence>
<dbReference type="EMBL" id="GL385399">
    <property type="protein sequence ID" value="EJT72860.1"/>
    <property type="molecule type" value="Genomic_DNA"/>
</dbReference>
<evidence type="ECO:0000313" key="3">
    <source>
        <dbReference type="EMBL" id="EJT72860.1"/>
    </source>
</evidence>